<dbReference type="InterPro" id="IPR000383">
    <property type="entry name" value="Xaa-Pro-like_dom"/>
</dbReference>
<dbReference type="RefSeq" id="WP_236120085.1">
    <property type="nucleotide sequence ID" value="NZ_JAKGSI010000007.1"/>
</dbReference>
<dbReference type="Proteomes" id="UP001139336">
    <property type="component" value="Unassembled WGS sequence"/>
</dbReference>
<dbReference type="SUPFAM" id="SSF53474">
    <property type="entry name" value="alpha/beta-Hydrolases"/>
    <property type="match status" value="1"/>
</dbReference>
<evidence type="ECO:0000259" key="2">
    <source>
        <dbReference type="Pfam" id="PF02129"/>
    </source>
</evidence>
<sequence length="505" mass="55004">MCEERRLSVPGAELALRCHWVDEEPRPTILLRTPYGAQHHDREAAHWAELGFHCVFADVRGRYASTGEFVPYTREGEDGELVARHVLADSHANGQLIAYGASYAAHCALELARRVPLAGLILLVPSLSLGCATNDGPGIYRLLSHTWWWHRHARARTPREEVTLERLLADDAAILRRPLGSIPGALGLDVPGWSEAWEAPHTWELPAQADALPLLLCSGFHDAYVEDTARLASAWPGPCWCMIGHIDHSFRDPHGRRAPWIGAALTEWGRALRDAENPQAAEALGRRYELQDQEGAWHRPAGDGAQCRSPQACVRACVNWGAERGAERRGVMRPGSGEAPFPSWQIPSSATAGDRLRHPEQCSAVIEWPEEAQTGVLCGRVTVSTRVEVAGPVEEPGPVTTFAHLLCVEGTSVRWVASTSLTHEEGEVEFCFPAVCARLSPGQTWIIQWSMSDEPVHRLAGDAAGAAGAPAAPPPGRMLSEVSVCAELAAEYAAELAAEGRTETW</sequence>
<dbReference type="Gene3D" id="3.40.50.1820">
    <property type="entry name" value="alpha/beta hydrolase"/>
    <property type="match status" value="1"/>
</dbReference>
<reference evidence="3" key="1">
    <citation type="submission" date="2022-01" db="EMBL/GenBank/DDBJ databases">
        <title>Corynebacterium sp. nov isolated from isolated from the feces of the greater white-fronted geese (Anser albifrons) at Poyang Lake, PR China.</title>
        <authorList>
            <person name="Liu Q."/>
        </authorList>
    </citation>
    <scope>NUCLEOTIDE SEQUENCE</scope>
    <source>
        <strain evidence="3">JCM 32435</strain>
    </source>
</reference>
<accession>A0A9X1U1C3</accession>
<evidence type="ECO:0000313" key="3">
    <source>
        <dbReference type="EMBL" id="MCF4007759.1"/>
    </source>
</evidence>
<gene>
    <name evidence="3" type="ORF">L1O03_11345</name>
</gene>
<evidence type="ECO:0000313" key="4">
    <source>
        <dbReference type="Proteomes" id="UP001139336"/>
    </source>
</evidence>
<organism evidence="3 4">
    <name type="scientific">Corynebacterium uropygiale</name>
    <dbReference type="NCBI Taxonomy" id="1775911"/>
    <lineage>
        <taxon>Bacteria</taxon>
        <taxon>Bacillati</taxon>
        <taxon>Actinomycetota</taxon>
        <taxon>Actinomycetes</taxon>
        <taxon>Mycobacteriales</taxon>
        <taxon>Corynebacteriaceae</taxon>
        <taxon>Corynebacterium</taxon>
    </lineage>
</organism>
<dbReference type="Pfam" id="PF02129">
    <property type="entry name" value="Peptidase_S15"/>
    <property type="match status" value="1"/>
</dbReference>
<feature type="domain" description="Xaa-Pro dipeptidyl-peptidase-like" evidence="2">
    <location>
        <begin position="23"/>
        <end position="248"/>
    </location>
</feature>
<evidence type="ECO:0000256" key="1">
    <source>
        <dbReference type="SAM" id="MobiDB-lite"/>
    </source>
</evidence>
<name>A0A9X1U1C3_9CORY</name>
<comment type="caution">
    <text evidence="3">The sequence shown here is derived from an EMBL/GenBank/DDBJ whole genome shotgun (WGS) entry which is preliminary data.</text>
</comment>
<protein>
    <recommendedName>
        <fullName evidence="2">Xaa-Pro dipeptidyl-peptidase-like domain-containing protein</fullName>
    </recommendedName>
</protein>
<keyword evidence="4" id="KW-1185">Reference proteome</keyword>
<proteinExistence type="predicted"/>
<dbReference type="GO" id="GO:0016787">
    <property type="term" value="F:hydrolase activity"/>
    <property type="evidence" value="ECO:0007669"/>
    <property type="project" value="InterPro"/>
</dbReference>
<dbReference type="EMBL" id="JAKGSI010000007">
    <property type="protein sequence ID" value="MCF4007759.1"/>
    <property type="molecule type" value="Genomic_DNA"/>
</dbReference>
<dbReference type="AlphaFoldDB" id="A0A9X1U1C3"/>
<feature type="region of interest" description="Disordered" evidence="1">
    <location>
        <begin position="328"/>
        <end position="352"/>
    </location>
</feature>
<dbReference type="InterPro" id="IPR029058">
    <property type="entry name" value="AB_hydrolase_fold"/>
</dbReference>